<keyword evidence="6" id="KW-1185">Reference proteome</keyword>
<evidence type="ECO:0000259" key="4">
    <source>
        <dbReference type="PROSITE" id="PS50937"/>
    </source>
</evidence>
<gene>
    <name evidence="5" type="ORF">KS419_23925</name>
</gene>
<feature type="transmembrane region" description="Helical" evidence="3">
    <location>
        <begin position="130"/>
        <end position="148"/>
    </location>
</feature>
<dbReference type="Pfam" id="PF13411">
    <property type="entry name" value="MerR_1"/>
    <property type="match status" value="1"/>
</dbReference>
<evidence type="ECO:0000313" key="5">
    <source>
        <dbReference type="EMBL" id="MBU9714798.1"/>
    </source>
</evidence>
<dbReference type="SMART" id="SM00422">
    <property type="entry name" value="HTH_MERR"/>
    <property type="match status" value="1"/>
</dbReference>
<dbReference type="CDD" id="cd00592">
    <property type="entry name" value="HTH_MerR-like"/>
    <property type="match status" value="1"/>
</dbReference>
<dbReference type="PROSITE" id="PS50937">
    <property type="entry name" value="HTH_MERR_2"/>
    <property type="match status" value="1"/>
</dbReference>
<keyword evidence="1" id="KW-0805">Transcription regulation</keyword>
<feature type="transmembrane region" description="Helical" evidence="3">
    <location>
        <begin position="234"/>
        <end position="262"/>
    </location>
</feature>
<keyword evidence="2" id="KW-0804">Transcription</keyword>
<dbReference type="PANTHER" id="PTHR30204:SF94">
    <property type="entry name" value="HEAVY METAL-DEPENDENT TRANSCRIPTIONAL REGULATOR HI_0293-RELATED"/>
    <property type="match status" value="1"/>
</dbReference>
<evidence type="ECO:0000313" key="6">
    <source>
        <dbReference type="Proteomes" id="UP000784880"/>
    </source>
</evidence>
<keyword evidence="3" id="KW-0472">Membrane</keyword>
<evidence type="ECO:0000256" key="3">
    <source>
        <dbReference type="SAM" id="Phobius"/>
    </source>
</evidence>
<feature type="domain" description="HTH merR-type" evidence="4">
    <location>
        <begin position="1"/>
        <end position="68"/>
    </location>
</feature>
<dbReference type="Proteomes" id="UP000784880">
    <property type="component" value="Unassembled WGS sequence"/>
</dbReference>
<dbReference type="InterPro" id="IPR000551">
    <property type="entry name" value="MerR-type_HTH_dom"/>
</dbReference>
<name>A0ABS6JMP0_9BACI</name>
<organism evidence="5 6">
    <name type="scientific">Evansella tamaricis</name>
    <dbReference type="NCBI Taxonomy" id="2069301"/>
    <lineage>
        <taxon>Bacteria</taxon>
        <taxon>Bacillati</taxon>
        <taxon>Bacillota</taxon>
        <taxon>Bacilli</taxon>
        <taxon>Bacillales</taxon>
        <taxon>Bacillaceae</taxon>
        <taxon>Evansella</taxon>
    </lineage>
</organism>
<evidence type="ECO:0000256" key="1">
    <source>
        <dbReference type="ARBA" id="ARBA00023015"/>
    </source>
</evidence>
<reference evidence="5 6" key="1">
    <citation type="submission" date="2021-06" db="EMBL/GenBank/DDBJ databases">
        <title>Bacillus sp. RD4P76, an endophyte from a halophyte.</title>
        <authorList>
            <person name="Sun J.-Q."/>
        </authorList>
    </citation>
    <scope>NUCLEOTIDE SEQUENCE [LARGE SCALE GENOMIC DNA]</scope>
    <source>
        <strain evidence="5 6">CGMCC 1.15917</strain>
    </source>
</reference>
<dbReference type="PANTHER" id="PTHR30204">
    <property type="entry name" value="REDOX-CYCLING DRUG-SENSING TRANSCRIPTIONAL ACTIVATOR SOXR"/>
    <property type="match status" value="1"/>
</dbReference>
<dbReference type="RefSeq" id="WP_217069623.1">
    <property type="nucleotide sequence ID" value="NZ_JAHQCS010000185.1"/>
</dbReference>
<evidence type="ECO:0000256" key="2">
    <source>
        <dbReference type="ARBA" id="ARBA00023163"/>
    </source>
</evidence>
<dbReference type="EMBL" id="JAHQCS010000185">
    <property type="protein sequence ID" value="MBU9714798.1"/>
    <property type="molecule type" value="Genomic_DNA"/>
</dbReference>
<feature type="transmembrane region" description="Helical" evidence="3">
    <location>
        <begin position="154"/>
        <end position="176"/>
    </location>
</feature>
<keyword evidence="3" id="KW-0812">Transmembrane</keyword>
<proteinExistence type="predicted"/>
<sequence>MQIKDVERQTGLTKKAIRYYEDCGLILTERKENRYKEYSETTVEKLLQIKRLRLLEFSVEEIKRIFSDENHEAIILKKLNENESKLKQAYGVKQVLEKMLEGKSIDTLDVESLIIAEKQQTYMYLRSNHLLFGLCNVMAFVAIYFFLFSKMDSLANTSFLSLLIIQCLLFTLYSTYEGKRKKKGKSEGLLLKEIKPLERVFHFGINCITYLVAARICVDAFYAARNYAEWGESYFYVIGNIMLGVLFSLAALLLVIISFMDLSRKEFSIFQK</sequence>
<feature type="transmembrane region" description="Helical" evidence="3">
    <location>
        <begin position="200"/>
        <end position="222"/>
    </location>
</feature>
<keyword evidence="3" id="KW-1133">Transmembrane helix</keyword>
<accession>A0ABS6JMP0</accession>
<protein>
    <submittedName>
        <fullName evidence="5">MerR family transcriptional regulator</fullName>
    </submittedName>
</protein>
<dbReference type="InterPro" id="IPR047057">
    <property type="entry name" value="MerR_fam"/>
</dbReference>
<comment type="caution">
    <text evidence="5">The sequence shown here is derived from an EMBL/GenBank/DDBJ whole genome shotgun (WGS) entry which is preliminary data.</text>
</comment>